<reference evidence="2 3" key="1">
    <citation type="submission" date="2021-06" db="EMBL/GenBank/DDBJ databases">
        <title>Caerostris extrusa draft genome.</title>
        <authorList>
            <person name="Kono N."/>
            <person name="Arakawa K."/>
        </authorList>
    </citation>
    <scope>NUCLEOTIDE SEQUENCE [LARGE SCALE GENOMIC DNA]</scope>
</reference>
<keyword evidence="3" id="KW-1185">Reference proteome</keyword>
<name>A0AAV4UCW1_CAEEX</name>
<proteinExistence type="predicted"/>
<keyword evidence="1" id="KW-0175">Coiled coil</keyword>
<comment type="caution">
    <text evidence="2">The sequence shown here is derived from an EMBL/GenBank/DDBJ whole genome shotgun (WGS) entry which is preliminary data.</text>
</comment>
<dbReference type="EMBL" id="BPLR01012662">
    <property type="protein sequence ID" value="GIY55660.1"/>
    <property type="molecule type" value="Genomic_DNA"/>
</dbReference>
<evidence type="ECO:0000313" key="3">
    <source>
        <dbReference type="Proteomes" id="UP001054945"/>
    </source>
</evidence>
<sequence length="80" mass="9487">MKYEQNRYTTDEKSIVEMLLEMSDRIAKEEAESMRVERERVQVDVNDEEKETSLLQNVRGTESDEDFLLKGDNEIDEKEV</sequence>
<organism evidence="2 3">
    <name type="scientific">Caerostris extrusa</name>
    <name type="common">Bark spider</name>
    <name type="synonym">Caerostris bankana</name>
    <dbReference type="NCBI Taxonomy" id="172846"/>
    <lineage>
        <taxon>Eukaryota</taxon>
        <taxon>Metazoa</taxon>
        <taxon>Ecdysozoa</taxon>
        <taxon>Arthropoda</taxon>
        <taxon>Chelicerata</taxon>
        <taxon>Arachnida</taxon>
        <taxon>Araneae</taxon>
        <taxon>Araneomorphae</taxon>
        <taxon>Entelegynae</taxon>
        <taxon>Araneoidea</taxon>
        <taxon>Araneidae</taxon>
        <taxon>Caerostris</taxon>
    </lineage>
</organism>
<dbReference type="Proteomes" id="UP001054945">
    <property type="component" value="Unassembled WGS sequence"/>
</dbReference>
<accession>A0AAV4UCW1</accession>
<evidence type="ECO:0000313" key="2">
    <source>
        <dbReference type="EMBL" id="GIY55660.1"/>
    </source>
</evidence>
<dbReference type="AlphaFoldDB" id="A0AAV4UCW1"/>
<protein>
    <submittedName>
        <fullName evidence="2">Uncharacterized protein</fullName>
    </submittedName>
</protein>
<evidence type="ECO:0000256" key="1">
    <source>
        <dbReference type="SAM" id="Coils"/>
    </source>
</evidence>
<gene>
    <name evidence="2" type="ORF">CEXT_703001</name>
</gene>
<feature type="coiled-coil region" evidence="1">
    <location>
        <begin position="19"/>
        <end position="51"/>
    </location>
</feature>